<dbReference type="RefSeq" id="WP_207399485.1">
    <property type="nucleotide sequence ID" value="NZ_CAACUY010000007.1"/>
</dbReference>
<accession>A0ABW2XK11</accession>
<dbReference type="PANTHER" id="PTHR43744">
    <property type="entry name" value="ABC TRANSPORTER PERMEASE PROTEIN MG189-RELATED-RELATED"/>
    <property type="match status" value="1"/>
</dbReference>
<evidence type="ECO:0000256" key="4">
    <source>
        <dbReference type="ARBA" id="ARBA00022692"/>
    </source>
</evidence>
<dbReference type="InterPro" id="IPR035906">
    <property type="entry name" value="MetI-like_sf"/>
</dbReference>
<evidence type="ECO:0000256" key="6">
    <source>
        <dbReference type="ARBA" id="ARBA00023136"/>
    </source>
</evidence>
<dbReference type="EMBL" id="JBHTGP010000007">
    <property type="protein sequence ID" value="MFD0685970.1"/>
    <property type="molecule type" value="Genomic_DNA"/>
</dbReference>
<keyword evidence="5 7" id="KW-1133">Transmembrane helix</keyword>
<keyword evidence="6 7" id="KW-0472">Membrane</keyword>
<comment type="caution">
    <text evidence="8">The sequence shown here is derived from an EMBL/GenBank/DDBJ whole genome shotgun (WGS) entry which is preliminary data.</text>
</comment>
<keyword evidence="4 7" id="KW-0812">Transmembrane</keyword>
<organism evidence="8 9">
    <name type="scientific">Actinomadura fibrosa</name>
    <dbReference type="NCBI Taxonomy" id="111802"/>
    <lineage>
        <taxon>Bacteria</taxon>
        <taxon>Bacillati</taxon>
        <taxon>Actinomycetota</taxon>
        <taxon>Actinomycetes</taxon>
        <taxon>Streptosporangiales</taxon>
        <taxon>Thermomonosporaceae</taxon>
        <taxon>Actinomadura</taxon>
    </lineage>
</organism>
<keyword evidence="3" id="KW-1003">Cell membrane</keyword>
<name>A0ABW2XK11_9ACTN</name>
<dbReference type="PANTHER" id="PTHR43744:SF12">
    <property type="entry name" value="ABC TRANSPORTER PERMEASE PROTEIN MG189-RELATED"/>
    <property type="match status" value="1"/>
</dbReference>
<evidence type="ECO:0000313" key="8">
    <source>
        <dbReference type="EMBL" id="MFD0685970.1"/>
    </source>
</evidence>
<evidence type="ECO:0000256" key="1">
    <source>
        <dbReference type="ARBA" id="ARBA00004651"/>
    </source>
</evidence>
<reference evidence="9" key="1">
    <citation type="journal article" date="2019" name="Int. J. Syst. Evol. Microbiol.">
        <title>The Global Catalogue of Microorganisms (GCM) 10K type strain sequencing project: providing services to taxonomists for standard genome sequencing and annotation.</title>
        <authorList>
            <consortium name="The Broad Institute Genomics Platform"/>
            <consortium name="The Broad Institute Genome Sequencing Center for Infectious Disease"/>
            <person name="Wu L."/>
            <person name="Ma J."/>
        </authorList>
    </citation>
    <scope>NUCLEOTIDE SEQUENCE [LARGE SCALE GENOMIC DNA]</scope>
    <source>
        <strain evidence="9">JCM 9371</strain>
    </source>
</reference>
<keyword evidence="2" id="KW-0813">Transport</keyword>
<dbReference type="Proteomes" id="UP001597063">
    <property type="component" value="Unassembled WGS sequence"/>
</dbReference>
<comment type="subcellular location">
    <subcellularLocation>
        <location evidence="1">Cell membrane</location>
        <topology evidence="1">Multi-pass membrane protein</topology>
    </subcellularLocation>
</comment>
<feature type="transmembrane region" description="Helical" evidence="7">
    <location>
        <begin position="53"/>
        <end position="76"/>
    </location>
</feature>
<evidence type="ECO:0000256" key="2">
    <source>
        <dbReference type="ARBA" id="ARBA00022448"/>
    </source>
</evidence>
<evidence type="ECO:0000256" key="3">
    <source>
        <dbReference type="ARBA" id="ARBA00022475"/>
    </source>
</evidence>
<proteinExistence type="predicted"/>
<evidence type="ECO:0000313" key="9">
    <source>
        <dbReference type="Proteomes" id="UP001597063"/>
    </source>
</evidence>
<evidence type="ECO:0000256" key="5">
    <source>
        <dbReference type="ARBA" id="ARBA00022989"/>
    </source>
</evidence>
<sequence length="91" mass="9712">MPGIVTVLLFQLVATWNNYFLPLIMLNSESLFPVTVGLAHWQNAAAAGGGSQVLFSTVLTGSLVSIVPLMIAFLFLQRYWQSGLATGGVKG</sequence>
<dbReference type="Gene3D" id="1.10.3720.10">
    <property type="entry name" value="MetI-like"/>
    <property type="match status" value="1"/>
</dbReference>
<gene>
    <name evidence="8" type="ORF">ACFQZM_15810</name>
</gene>
<keyword evidence="9" id="KW-1185">Reference proteome</keyword>
<dbReference type="SUPFAM" id="SSF161098">
    <property type="entry name" value="MetI-like"/>
    <property type="match status" value="1"/>
</dbReference>
<protein>
    <submittedName>
        <fullName evidence="8">Carbohydrate ABC transporter permease</fullName>
    </submittedName>
</protein>
<evidence type="ECO:0000256" key="7">
    <source>
        <dbReference type="SAM" id="Phobius"/>
    </source>
</evidence>